<dbReference type="GO" id="GO:0009379">
    <property type="term" value="C:Holliday junction helicase complex"/>
    <property type="evidence" value="ECO:0007669"/>
    <property type="project" value="InterPro"/>
</dbReference>
<feature type="domain" description="DNA helicase Holliday junction RuvA type" evidence="7">
    <location>
        <begin position="1"/>
        <end position="62"/>
    </location>
</feature>
<keyword evidence="2 6" id="KW-0227">DNA damage</keyword>
<comment type="caution">
    <text evidence="6">Lacks conserved residue(s) required for the propagation of feature annotation.</text>
</comment>
<dbReference type="Proteomes" id="UP000233293">
    <property type="component" value="Unassembled WGS sequence"/>
</dbReference>
<dbReference type="Pfam" id="PF01330">
    <property type="entry name" value="RuvA_N"/>
    <property type="match status" value="1"/>
</dbReference>
<gene>
    <name evidence="6" type="primary">ruvA</name>
    <name evidence="9" type="ORF">CWS72_00860</name>
</gene>
<dbReference type="SUPFAM" id="SSF47781">
    <property type="entry name" value="RuvA domain 2-like"/>
    <property type="match status" value="1"/>
</dbReference>
<dbReference type="InterPro" id="IPR036267">
    <property type="entry name" value="RuvA_C_sf"/>
</dbReference>
<dbReference type="GO" id="GO:0048476">
    <property type="term" value="C:Holliday junction resolvase complex"/>
    <property type="evidence" value="ECO:0007669"/>
    <property type="project" value="UniProtKB-UniRule"/>
</dbReference>
<dbReference type="GO" id="GO:0009378">
    <property type="term" value="F:four-way junction helicase activity"/>
    <property type="evidence" value="ECO:0007669"/>
    <property type="project" value="InterPro"/>
</dbReference>
<keyword evidence="4 6" id="KW-0233">DNA recombination</keyword>
<comment type="subunit">
    <text evidence="6">Homotetramer. Forms an RuvA(8)-RuvB(12)-Holliday junction (HJ) complex. HJ DNA is sandwiched between 2 RuvA tetramers; dsDNA enters through RuvA and exits via RuvB. An RuvB hexamer assembles on each DNA strand where it exits the tetramer. Each RuvB hexamer is contacted by two RuvA subunits (via domain III) on 2 adjacent RuvB subunits; this complex drives branch migration. In the full resolvosome a probable DNA-RuvA(4)-RuvB(12)-RuvC(2) complex forms which resolves the HJ.</text>
</comment>
<dbReference type="Pfam" id="PF14520">
    <property type="entry name" value="HHH_5"/>
    <property type="match status" value="1"/>
</dbReference>
<dbReference type="InterPro" id="IPR011114">
    <property type="entry name" value="RuvA_C"/>
</dbReference>
<evidence type="ECO:0000259" key="8">
    <source>
        <dbReference type="Pfam" id="PF07499"/>
    </source>
</evidence>
<feature type="domain" description="Holliday junction DNA helicase RuvA C-terminal" evidence="8">
    <location>
        <begin position="155"/>
        <end position="201"/>
    </location>
</feature>
<dbReference type="GO" id="GO:0006310">
    <property type="term" value="P:DNA recombination"/>
    <property type="evidence" value="ECO:0007669"/>
    <property type="project" value="UniProtKB-UniRule"/>
</dbReference>
<comment type="caution">
    <text evidence="9">The sequence shown here is derived from an EMBL/GenBank/DDBJ whole genome shotgun (WGS) entry which is preliminary data.</text>
</comment>
<dbReference type="RefSeq" id="WP_101248663.1">
    <property type="nucleotide sequence ID" value="NZ_PIUM01000001.1"/>
</dbReference>
<evidence type="ECO:0000256" key="1">
    <source>
        <dbReference type="ARBA" id="ARBA00022490"/>
    </source>
</evidence>
<organism evidence="9 10">
    <name type="scientific">Telmatospirillum siberiense</name>
    <dbReference type="NCBI Taxonomy" id="382514"/>
    <lineage>
        <taxon>Bacteria</taxon>
        <taxon>Pseudomonadati</taxon>
        <taxon>Pseudomonadota</taxon>
        <taxon>Alphaproteobacteria</taxon>
        <taxon>Rhodospirillales</taxon>
        <taxon>Rhodospirillaceae</taxon>
        <taxon>Telmatospirillum</taxon>
    </lineage>
</organism>
<dbReference type="OrthoDB" id="5293449at2"/>
<dbReference type="NCBIfam" id="TIGR00084">
    <property type="entry name" value="ruvA"/>
    <property type="match status" value="1"/>
</dbReference>
<dbReference type="SUPFAM" id="SSF50249">
    <property type="entry name" value="Nucleic acid-binding proteins"/>
    <property type="match status" value="1"/>
</dbReference>
<dbReference type="Gene3D" id="1.10.150.20">
    <property type="entry name" value="5' to 3' exonuclease, C-terminal subdomain"/>
    <property type="match status" value="1"/>
</dbReference>
<dbReference type="InterPro" id="IPR000085">
    <property type="entry name" value="RuvA"/>
</dbReference>
<comment type="function">
    <text evidence="6">The RuvA-RuvB-RuvC complex processes Holliday junction (HJ) DNA during genetic recombination and DNA repair, while the RuvA-RuvB complex plays an important role in the rescue of blocked DNA replication forks via replication fork reversal (RFR). RuvA specifically binds to HJ cruciform DNA, conferring on it an open structure. The RuvB hexamer acts as an ATP-dependent pump, pulling dsDNA into and through the RuvAB complex. HJ branch migration allows RuvC to scan DNA until it finds its consensus sequence, where it cleaves and resolves the cruciform DNA.</text>
</comment>
<dbReference type="CDD" id="cd14332">
    <property type="entry name" value="UBA_RuvA_C"/>
    <property type="match status" value="1"/>
</dbReference>
<dbReference type="InterPro" id="IPR013849">
    <property type="entry name" value="DNA_helicase_Holl-junc_RuvA_I"/>
</dbReference>
<evidence type="ECO:0000313" key="9">
    <source>
        <dbReference type="EMBL" id="PKU26433.1"/>
    </source>
</evidence>
<dbReference type="InterPro" id="IPR012340">
    <property type="entry name" value="NA-bd_OB-fold"/>
</dbReference>
<dbReference type="GO" id="GO:0000400">
    <property type="term" value="F:four-way junction DNA binding"/>
    <property type="evidence" value="ECO:0007669"/>
    <property type="project" value="UniProtKB-UniRule"/>
</dbReference>
<evidence type="ECO:0000313" key="10">
    <source>
        <dbReference type="Proteomes" id="UP000233293"/>
    </source>
</evidence>
<evidence type="ECO:0000256" key="6">
    <source>
        <dbReference type="HAMAP-Rule" id="MF_00031"/>
    </source>
</evidence>
<keyword evidence="3 6" id="KW-0238">DNA-binding</keyword>
<dbReference type="Pfam" id="PF07499">
    <property type="entry name" value="RuvA_C"/>
    <property type="match status" value="1"/>
</dbReference>
<comment type="subcellular location">
    <subcellularLocation>
        <location evidence="6">Cytoplasm</location>
    </subcellularLocation>
</comment>
<name>A0A2N3Q1B6_9PROT</name>
<keyword evidence="1 6" id="KW-0963">Cytoplasm</keyword>
<comment type="domain">
    <text evidence="6">Has three domains with a flexible linker between the domains II and III and assumes an 'L' shape. Domain III is highly mobile and contacts RuvB.</text>
</comment>
<keyword evidence="5 6" id="KW-0234">DNA repair</keyword>
<dbReference type="InterPro" id="IPR010994">
    <property type="entry name" value="RuvA_2-like"/>
</dbReference>
<keyword evidence="10" id="KW-1185">Reference proteome</keyword>
<dbReference type="Gene3D" id="2.40.50.140">
    <property type="entry name" value="Nucleic acid-binding proteins"/>
    <property type="match status" value="1"/>
</dbReference>
<accession>A0A2N3Q1B6</accession>
<feature type="region of interest" description="Domain I" evidence="6">
    <location>
        <begin position="1"/>
        <end position="64"/>
    </location>
</feature>
<dbReference type="HAMAP" id="MF_00031">
    <property type="entry name" value="DNA_HJ_migration_RuvA"/>
    <property type="match status" value="1"/>
</dbReference>
<dbReference type="SUPFAM" id="SSF46929">
    <property type="entry name" value="DNA helicase RuvA subunit, C-terminal domain"/>
    <property type="match status" value="1"/>
</dbReference>
<dbReference type="GO" id="GO:0006281">
    <property type="term" value="P:DNA repair"/>
    <property type="evidence" value="ECO:0007669"/>
    <property type="project" value="UniProtKB-UniRule"/>
</dbReference>
<dbReference type="Gene3D" id="1.10.8.10">
    <property type="entry name" value="DNA helicase RuvA subunit, C-terminal domain"/>
    <property type="match status" value="1"/>
</dbReference>
<evidence type="ECO:0000256" key="4">
    <source>
        <dbReference type="ARBA" id="ARBA00023172"/>
    </source>
</evidence>
<dbReference type="EMBL" id="PIUM01000001">
    <property type="protein sequence ID" value="PKU26433.1"/>
    <property type="molecule type" value="Genomic_DNA"/>
</dbReference>
<evidence type="ECO:0000256" key="2">
    <source>
        <dbReference type="ARBA" id="ARBA00022763"/>
    </source>
</evidence>
<evidence type="ECO:0000256" key="3">
    <source>
        <dbReference type="ARBA" id="ARBA00023125"/>
    </source>
</evidence>
<protein>
    <recommendedName>
        <fullName evidence="6">Holliday junction branch migration complex subunit RuvA</fullName>
    </recommendedName>
</protein>
<dbReference type="AlphaFoldDB" id="A0A2N3Q1B6"/>
<proteinExistence type="inferred from homology"/>
<comment type="similarity">
    <text evidence="6">Belongs to the RuvA family.</text>
</comment>
<evidence type="ECO:0000259" key="7">
    <source>
        <dbReference type="Pfam" id="PF01330"/>
    </source>
</evidence>
<dbReference type="GO" id="GO:0005737">
    <property type="term" value="C:cytoplasm"/>
    <property type="evidence" value="ECO:0007669"/>
    <property type="project" value="UniProtKB-SubCell"/>
</dbReference>
<reference evidence="10" key="1">
    <citation type="submission" date="2017-12" db="EMBL/GenBank/DDBJ databases">
        <title>Draft genome sequence of Telmatospirillum siberiense 26-4b1T, an acidotolerant peatland alphaproteobacterium potentially involved in sulfur cycling.</title>
        <authorList>
            <person name="Hausmann B."/>
            <person name="Pjevac P."/>
            <person name="Schreck K."/>
            <person name="Herbold C.W."/>
            <person name="Daims H."/>
            <person name="Wagner M."/>
            <person name="Pester M."/>
            <person name="Loy A."/>
        </authorList>
    </citation>
    <scope>NUCLEOTIDE SEQUENCE [LARGE SCALE GENOMIC DNA]</scope>
    <source>
        <strain evidence="10">26-4b1</strain>
    </source>
</reference>
<feature type="region of interest" description="Domain III" evidence="6">
    <location>
        <begin position="149"/>
        <end position="207"/>
    </location>
</feature>
<sequence length="207" mass="21778">MIAKLKGLVDAVGEDWAIIDVAGVGYLVFCSTKTLARLPAVGEATQIHIETHVREDHIHLFGFSQPAERDWFRLLLTVQGVGNKVALAMLSALSPEDMSRAISSGDKAMLSRAQGVGPKLAARLITELKDKVVQIALSPVSAGQTAASAPLEAGPLEDAISALVNLGYRRVDAHAAVLKASEVSGEGAVAGVLIREGLRILGKELAR</sequence>
<dbReference type="GO" id="GO:0005524">
    <property type="term" value="F:ATP binding"/>
    <property type="evidence" value="ECO:0007669"/>
    <property type="project" value="InterPro"/>
</dbReference>
<evidence type="ECO:0000256" key="5">
    <source>
        <dbReference type="ARBA" id="ARBA00023204"/>
    </source>
</evidence>